<dbReference type="OrthoDB" id="8300281at2759"/>
<protein>
    <submittedName>
        <fullName evidence="2">Uncharacterized protein</fullName>
    </submittedName>
</protein>
<gene>
    <name evidence="2" type="ORF">DGAL_LOCUS10383</name>
</gene>
<evidence type="ECO:0000313" key="3">
    <source>
        <dbReference type="Proteomes" id="UP000789390"/>
    </source>
</evidence>
<keyword evidence="3" id="KW-1185">Reference proteome</keyword>
<organism evidence="2 3">
    <name type="scientific">Daphnia galeata</name>
    <dbReference type="NCBI Taxonomy" id="27404"/>
    <lineage>
        <taxon>Eukaryota</taxon>
        <taxon>Metazoa</taxon>
        <taxon>Ecdysozoa</taxon>
        <taxon>Arthropoda</taxon>
        <taxon>Crustacea</taxon>
        <taxon>Branchiopoda</taxon>
        <taxon>Diplostraca</taxon>
        <taxon>Cladocera</taxon>
        <taxon>Anomopoda</taxon>
        <taxon>Daphniidae</taxon>
        <taxon>Daphnia</taxon>
    </lineage>
</organism>
<feature type="region of interest" description="Disordered" evidence="1">
    <location>
        <begin position="1"/>
        <end position="28"/>
    </location>
</feature>
<dbReference type="Proteomes" id="UP000789390">
    <property type="component" value="Unassembled WGS sequence"/>
</dbReference>
<evidence type="ECO:0000313" key="2">
    <source>
        <dbReference type="EMBL" id="CAH0107096.1"/>
    </source>
</evidence>
<proteinExistence type="predicted"/>
<comment type="caution">
    <text evidence="2">The sequence shown here is derived from an EMBL/GenBank/DDBJ whole genome shotgun (WGS) entry which is preliminary data.</text>
</comment>
<dbReference type="AlphaFoldDB" id="A0A8J2S0V9"/>
<sequence>MKPPAPMDDDDDQVLEPTHAENALSTHAEASKMLEAALQQMDGIIAGTQQELRKLSGSQDSHTAPKSIQEALDQLQDVVEMVGADKKQVFKWVMNVFGLVSFF</sequence>
<reference evidence="2" key="1">
    <citation type="submission" date="2021-11" db="EMBL/GenBank/DDBJ databases">
        <authorList>
            <person name="Schell T."/>
        </authorList>
    </citation>
    <scope>NUCLEOTIDE SEQUENCE</scope>
    <source>
        <strain evidence="2">M5</strain>
    </source>
</reference>
<dbReference type="EMBL" id="CAKKLH010000257">
    <property type="protein sequence ID" value="CAH0107096.1"/>
    <property type="molecule type" value="Genomic_DNA"/>
</dbReference>
<evidence type="ECO:0000256" key="1">
    <source>
        <dbReference type="SAM" id="MobiDB-lite"/>
    </source>
</evidence>
<name>A0A8J2S0V9_9CRUS</name>
<accession>A0A8J2S0V9</accession>